<proteinExistence type="predicted"/>
<dbReference type="EMBL" id="LVLJ01001262">
    <property type="protein sequence ID" value="OAE30717.1"/>
    <property type="molecule type" value="Genomic_DNA"/>
</dbReference>
<evidence type="ECO:0000313" key="2">
    <source>
        <dbReference type="EMBL" id="OAE30717.1"/>
    </source>
</evidence>
<sequence length="189" mass="21011">MIRLNSLIRDFWPCSIEVRLVLVKQSVASPLMRSNSKVPCTARTLSVLPVLPRVARKRCGVARAAGTADENICPDSLPANFSCVDANMVTLRRRIEGVRVKESFMHTPEEWMEWERSCYNTYRADVNVLVATLQSHLLSMRPSVVLSIISLLFAIAPVAALLFFSALGGQLYSMNNALLDMLSSTSTTY</sequence>
<dbReference type="PANTHER" id="PTHR33782">
    <property type="entry name" value="OS01G0121600 PROTEIN"/>
    <property type="match status" value="1"/>
</dbReference>
<keyword evidence="3" id="KW-1185">Reference proteome</keyword>
<dbReference type="Proteomes" id="UP000077202">
    <property type="component" value="Unassembled WGS sequence"/>
</dbReference>
<evidence type="ECO:0000313" key="3">
    <source>
        <dbReference type="Proteomes" id="UP000077202"/>
    </source>
</evidence>
<comment type="caution">
    <text evidence="2">The sequence shown here is derived from an EMBL/GenBank/DDBJ whole genome shotgun (WGS) entry which is preliminary data.</text>
</comment>
<accession>A0A176WC54</accession>
<protein>
    <submittedName>
        <fullName evidence="2">Uncharacterized protein</fullName>
    </submittedName>
</protein>
<keyword evidence="1" id="KW-1133">Transmembrane helix</keyword>
<dbReference type="AlphaFoldDB" id="A0A176WC54"/>
<keyword evidence="1" id="KW-0472">Membrane</keyword>
<reference evidence="2" key="1">
    <citation type="submission" date="2016-03" db="EMBL/GenBank/DDBJ databases">
        <title>Mechanisms controlling the formation of the plant cell surface in tip-growing cells are functionally conserved among land plants.</title>
        <authorList>
            <person name="Honkanen S."/>
            <person name="Jones V.A."/>
            <person name="Morieri G."/>
            <person name="Champion C."/>
            <person name="Hetherington A.J."/>
            <person name="Kelly S."/>
            <person name="Saint-Marcoux D."/>
            <person name="Proust H."/>
            <person name="Prescott H."/>
            <person name="Dolan L."/>
        </authorList>
    </citation>
    <scope>NUCLEOTIDE SEQUENCE [LARGE SCALE GENOMIC DNA]</scope>
    <source>
        <tissue evidence="2">Whole gametophyte</tissue>
    </source>
</reference>
<organism evidence="2 3">
    <name type="scientific">Marchantia polymorpha subsp. ruderalis</name>
    <dbReference type="NCBI Taxonomy" id="1480154"/>
    <lineage>
        <taxon>Eukaryota</taxon>
        <taxon>Viridiplantae</taxon>
        <taxon>Streptophyta</taxon>
        <taxon>Embryophyta</taxon>
        <taxon>Marchantiophyta</taxon>
        <taxon>Marchantiopsida</taxon>
        <taxon>Marchantiidae</taxon>
        <taxon>Marchantiales</taxon>
        <taxon>Marchantiaceae</taxon>
        <taxon>Marchantia</taxon>
    </lineage>
</organism>
<dbReference type="PANTHER" id="PTHR33782:SF5">
    <property type="entry name" value="MEDIATOR OF RNA POLYMERASE II TRANSCRIPTION SUBUNIT"/>
    <property type="match status" value="1"/>
</dbReference>
<feature type="transmembrane region" description="Helical" evidence="1">
    <location>
        <begin position="144"/>
        <end position="167"/>
    </location>
</feature>
<keyword evidence="1" id="KW-0812">Transmembrane</keyword>
<evidence type="ECO:0000256" key="1">
    <source>
        <dbReference type="SAM" id="Phobius"/>
    </source>
</evidence>
<name>A0A176WC54_MARPO</name>
<gene>
    <name evidence="2" type="ORF">AXG93_402s1300</name>
</gene>